<evidence type="ECO:0000313" key="5">
    <source>
        <dbReference type="Proteomes" id="UP000292884"/>
    </source>
</evidence>
<dbReference type="PANTHER" id="PTHR43546:SF3">
    <property type="entry name" value="UPF0173 METAL-DEPENDENT HYDROLASE MJ1163"/>
    <property type="match status" value="1"/>
</dbReference>
<comment type="caution">
    <text evidence="4">The sequence shown here is derived from an EMBL/GenBank/DDBJ whole genome shotgun (WGS) entry which is preliminary data.</text>
</comment>
<comment type="similarity">
    <text evidence="2">Belongs to the UPF0173 family.</text>
</comment>
<dbReference type="GO" id="GO:0016787">
    <property type="term" value="F:hydrolase activity"/>
    <property type="evidence" value="ECO:0007669"/>
    <property type="project" value="UniProtKB-UniRule"/>
</dbReference>
<keyword evidence="1 2" id="KW-0378">Hydrolase</keyword>
<evidence type="ECO:0000256" key="1">
    <source>
        <dbReference type="ARBA" id="ARBA00022801"/>
    </source>
</evidence>
<gene>
    <name evidence="4" type="ORF">EZ428_17930</name>
</gene>
<sequence length="226" mass="24680">MKLTYYGHSCFAVELGGKKILFDPFITGNELAKDVDVKSIACDYIFISHGHFDHILDAVDIAIHTGATVVANWEIRDWLTKKGVKNTHPMNPGGQWQFEFGKVKCVTAVHSSSMPDGSYGGAPSGFVFKTNKGSFYYSGDTALTKDMELIKAWSSIDLAILPIGDDLTIGAEDAILACKMVGATKAMGVHYDTFALIVIDHQKTIEQFAKEGIELLLPKIGQTIEC</sequence>
<dbReference type="Gene3D" id="3.60.15.10">
    <property type="entry name" value="Ribonuclease Z/Hydroxyacylglutathione hydrolase-like"/>
    <property type="match status" value="1"/>
</dbReference>
<dbReference type="RefSeq" id="WP_131554576.1">
    <property type="nucleotide sequence ID" value="NZ_SJSK01000005.1"/>
</dbReference>
<dbReference type="EMBL" id="SJSK01000005">
    <property type="protein sequence ID" value="TCC88521.1"/>
    <property type="molecule type" value="Genomic_DNA"/>
</dbReference>
<dbReference type="InterPro" id="IPR001279">
    <property type="entry name" value="Metallo-B-lactamas"/>
</dbReference>
<dbReference type="AlphaFoldDB" id="A0A4R0MNX5"/>
<dbReference type="OrthoDB" id="9789133at2"/>
<evidence type="ECO:0000259" key="3">
    <source>
        <dbReference type="SMART" id="SM00849"/>
    </source>
</evidence>
<dbReference type="SMART" id="SM00849">
    <property type="entry name" value="Lactamase_B"/>
    <property type="match status" value="1"/>
</dbReference>
<keyword evidence="5" id="KW-1185">Reference proteome</keyword>
<dbReference type="NCBIfam" id="NF001911">
    <property type="entry name" value="PRK00685.1"/>
    <property type="match status" value="1"/>
</dbReference>
<accession>A0A4R0MNX5</accession>
<evidence type="ECO:0000313" key="4">
    <source>
        <dbReference type="EMBL" id="TCC88521.1"/>
    </source>
</evidence>
<dbReference type="Pfam" id="PF12706">
    <property type="entry name" value="Lactamase_B_2"/>
    <property type="match status" value="1"/>
</dbReference>
<dbReference type="PANTHER" id="PTHR43546">
    <property type="entry name" value="UPF0173 METAL-DEPENDENT HYDROLASE MJ1163-RELATED"/>
    <property type="match status" value="1"/>
</dbReference>
<dbReference type="Proteomes" id="UP000292884">
    <property type="component" value="Unassembled WGS sequence"/>
</dbReference>
<dbReference type="InterPro" id="IPR050114">
    <property type="entry name" value="UPF0173_UPF0282_UlaG_hydrolase"/>
</dbReference>
<evidence type="ECO:0000256" key="2">
    <source>
        <dbReference type="HAMAP-Rule" id="MF_00457"/>
    </source>
</evidence>
<dbReference type="SUPFAM" id="SSF56281">
    <property type="entry name" value="Metallo-hydrolase/oxidoreductase"/>
    <property type="match status" value="1"/>
</dbReference>
<proteinExistence type="inferred from homology"/>
<organism evidence="4 5">
    <name type="scientific">Pedobacter frigiditerrae</name>
    <dbReference type="NCBI Taxonomy" id="2530452"/>
    <lineage>
        <taxon>Bacteria</taxon>
        <taxon>Pseudomonadati</taxon>
        <taxon>Bacteroidota</taxon>
        <taxon>Sphingobacteriia</taxon>
        <taxon>Sphingobacteriales</taxon>
        <taxon>Sphingobacteriaceae</taxon>
        <taxon>Pedobacter</taxon>
    </lineage>
</organism>
<dbReference type="InterPro" id="IPR036866">
    <property type="entry name" value="RibonucZ/Hydroxyglut_hydro"/>
</dbReference>
<dbReference type="InterPro" id="IPR022877">
    <property type="entry name" value="UPF0173"/>
</dbReference>
<name>A0A4R0MNX5_9SPHI</name>
<feature type="domain" description="Metallo-beta-lactamase" evidence="3">
    <location>
        <begin position="7"/>
        <end position="190"/>
    </location>
</feature>
<reference evidence="4 5" key="1">
    <citation type="submission" date="2019-02" db="EMBL/GenBank/DDBJ databases">
        <title>Pedobacter sp. RP-1-13 sp. nov., isolated from Arctic soil.</title>
        <authorList>
            <person name="Dahal R.H."/>
        </authorList>
    </citation>
    <scope>NUCLEOTIDE SEQUENCE [LARGE SCALE GENOMIC DNA]</scope>
    <source>
        <strain evidence="4 5">RP-1-13</strain>
    </source>
</reference>
<protein>
    <recommendedName>
        <fullName evidence="2">UPF0173 metal-dependent hydrolase EZ428_17930</fullName>
    </recommendedName>
</protein>
<dbReference type="HAMAP" id="MF_00457">
    <property type="entry name" value="UPF0173"/>
    <property type="match status" value="1"/>
</dbReference>